<feature type="compositionally biased region" description="Low complexity" evidence="9">
    <location>
        <begin position="793"/>
        <end position="845"/>
    </location>
</feature>
<evidence type="ECO:0000256" key="4">
    <source>
        <dbReference type="ARBA" id="ARBA00023163"/>
    </source>
</evidence>
<evidence type="ECO:0000256" key="8">
    <source>
        <dbReference type="SAM" id="Coils"/>
    </source>
</evidence>
<dbReference type="AlphaFoldDB" id="A0AAV5QM68"/>
<dbReference type="GO" id="GO:0005634">
    <property type="term" value="C:nucleus"/>
    <property type="evidence" value="ECO:0007669"/>
    <property type="project" value="UniProtKB-SubCell"/>
</dbReference>
<dbReference type="GeneID" id="90073611"/>
<evidence type="ECO:0000259" key="10">
    <source>
        <dbReference type="Pfam" id="PF10513"/>
    </source>
</evidence>
<evidence type="ECO:0000256" key="7">
    <source>
        <dbReference type="RuleBase" id="RU361124"/>
    </source>
</evidence>
<keyword evidence="8" id="KW-0175">Coiled coil</keyword>
<comment type="function">
    <text evidence="6">Component of the NuA4 histone acetyltransferase complex which is involved in transcriptional activation of selected genes principally by acetylation of nucleosomal histone H4 and H2A. The NuA4 complex is also involved in DNA repair. Involved in gene silencing by neighboring heterochromatin, blockage of the silencing spreading along the chromosome, and required for cell cycle progression through G2/M.</text>
</comment>
<dbReference type="GO" id="GO:0006357">
    <property type="term" value="P:regulation of transcription by RNA polymerase II"/>
    <property type="evidence" value="ECO:0007669"/>
    <property type="project" value="InterPro"/>
</dbReference>
<dbReference type="Pfam" id="PF10513">
    <property type="entry name" value="EPL1"/>
    <property type="match status" value="1"/>
</dbReference>
<dbReference type="RefSeq" id="XP_064852632.1">
    <property type="nucleotide sequence ID" value="XM_064996560.1"/>
</dbReference>
<evidence type="ECO:0000256" key="5">
    <source>
        <dbReference type="ARBA" id="ARBA00023242"/>
    </source>
</evidence>
<dbReference type="Proteomes" id="UP001360560">
    <property type="component" value="Unassembled WGS sequence"/>
</dbReference>
<keyword evidence="4 7" id="KW-0804">Transcription</keyword>
<name>A0AAV5QM68_9ASCO</name>
<dbReference type="InterPro" id="IPR019542">
    <property type="entry name" value="Enhancer_polycomb-like_N"/>
</dbReference>
<feature type="compositionally biased region" description="Low complexity" evidence="9">
    <location>
        <begin position="411"/>
        <end position="437"/>
    </location>
</feature>
<feature type="region of interest" description="Disordered" evidence="9">
    <location>
        <begin position="793"/>
        <end position="873"/>
    </location>
</feature>
<dbReference type="GO" id="GO:0035267">
    <property type="term" value="C:NuA4 histone acetyltransferase complex"/>
    <property type="evidence" value="ECO:0007669"/>
    <property type="project" value="InterPro"/>
</dbReference>
<dbReference type="InterPro" id="IPR024943">
    <property type="entry name" value="Enhancer_polycomb"/>
</dbReference>
<proteinExistence type="inferred from homology"/>
<evidence type="ECO:0000256" key="6">
    <source>
        <dbReference type="ARBA" id="ARBA00025513"/>
    </source>
</evidence>
<evidence type="ECO:0000256" key="1">
    <source>
        <dbReference type="ARBA" id="ARBA00004123"/>
    </source>
</evidence>
<reference evidence="11 12" key="1">
    <citation type="journal article" date="2023" name="Elife">
        <title>Identification of key yeast species and microbe-microbe interactions impacting larval growth of Drosophila in the wild.</title>
        <authorList>
            <person name="Mure A."/>
            <person name="Sugiura Y."/>
            <person name="Maeda R."/>
            <person name="Honda K."/>
            <person name="Sakurai N."/>
            <person name="Takahashi Y."/>
            <person name="Watada M."/>
            <person name="Katoh T."/>
            <person name="Gotoh A."/>
            <person name="Gotoh Y."/>
            <person name="Taniguchi I."/>
            <person name="Nakamura K."/>
            <person name="Hayashi T."/>
            <person name="Katayama T."/>
            <person name="Uemura T."/>
            <person name="Hattori Y."/>
        </authorList>
    </citation>
    <scope>NUCLEOTIDE SEQUENCE [LARGE SCALE GENOMIC DNA]</scope>
    <source>
        <strain evidence="11 12">SC-9</strain>
    </source>
</reference>
<feature type="coiled-coil region" evidence="8">
    <location>
        <begin position="475"/>
        <end position="506"/>
    </location>
</feature>
<protein>
    <recommendedName>
        <fullName evidence="7">Enhancer of polycomb-like protein</fullName>
    </recommendedName>
</protein>
<keyword evidence="5 7" id="KW-0539">Nucleus</keyword>
<evidence type="ECO:0000256" key="9">
    <source>
        <dbReference type="SAM" id="MobiDB-lite"/>
    </source>
</evidence>
<sequence>MAVPPSSVGARFRQRKISVKQTLQILRQSEVPDLEKEDQQRELQHVETGVEKHEETEVHLQRIMASQMIGDVANPPKKSDKPKKKQQLQEEADSNKYFIPTPDASKLWKDAKQYYTGHYKLPNTYLKTSATVEDTEGIHYCMDEQDDEFLKQFNENHHNNNNNNSKSKPLSEDEFELIVDTYETIIDEKQPFITIDPTEIMSFDRIKEYALSPNPTSKAAVKKSLKEELHVKSFITVLDPENETAREKTIRSLEVLLKEFGQPVYDYWKDRRISRGGKPILPPLKFEDPADKNNDDDPYVCFRRREFRQQRKTRKTDLQSAEKLRRLHMELKSVKMLVSLVSQRELKRQESLKLEKKVFEDRCKVKSLKRELGIKGEEEDLVQHKKKKIIVPPPSIQPKEEDNKREKLNKLSKSLSSTSSSNINNSNNNNNNNTAATAKTQDVAIDDHRKRQSSTHITAQPYVKLPASKIPDIELETVNRVLTNKNNSIERLVNEKLRQRQMLENNADWINLTDDSLNPFFELSGTNVDIKEYSHLPYSSIVSSLYEVRTTNYLGQQPRYNFSKGRYEDGTIGLFDGVDGKPIHNEKLHSLLDIVNEEDHQHHQHRQPTDPIKLEYYSPYDKDLQPNVSDVRFRLRKRIGRGGRVMVDRRGLIKKSDFQLSDFIDGLEDDSATALSNDTDGEVSTTVGQEVLLAEKIKSENGCDVYDSQVDEYLRHDSRWRFDSDFSESMKARVSPFGVDPSKLNCISNDTQSIRFGSMLLSKAYDSFRDAQYQRQQMLMQTRKKWQLMQQQRLQQRQAQQNGEKNNNNNNIINNNSAATTTTTTATKNNNTTTNNNNNESSIANGLSNENSGGDEPASGTAVANPMVSTTVT</sequence>
<organism evidence="11 12">
    <name type="scientific">Saccharomycopsis crataegensis</name>
    <dbReference type="NCBI Taxonomy" id="43959"/>
    <lineage>
        <taxon>Eukaryota</taxon>
        <taxon>Fungi</taxon>
        <taxon>Dikarya</taxon>
        <taxon>Ascomycota</taxon>
        <taxon>Saccharomycotina</taxon>
        <taxon>Saccharomycetes</taxon>
        <taxon>Saccharomycopsidaceae</taxon>
        <taxon>Saccharomycopsis</taxon>
    </lineage>
</organism>
<dbReference type="EMBL" id="BTFZ01000010">
    <property type="protein sequence ID" value="GMM35632.1"/>
    <property type="molecule type" value="Genomic_DNA"/>
</dbReference>
<evidence type="ECO:0000313" key="11">
    <source>
        <dbReference type="EMBL" id="GMM35632.1"/>
    </source>
</evidence>
<feature type="compositionally biased region" description="Basic and acidic residues" evidence="9">
    <location>
        <begin position="398"/>
        <end position="409"/>
    </location>
</feature>
<feature type="domain" description="Enhancer of polycomb-like N-terminal" evidence="10">
    <location>
        <begin position="13"/>
        <end position="184"/>
    </location>
</feature>
<comment type="caution">
    <text evidence="11">The sequence shown here is derived from an EMBL/GenBank/DDBJ whole genome shotgun (WGS) entry which is preliminary data.</text>
</comment>
<evidence type="ECO:0000313" key="12">
    <source>
        <dbReference type="Proteomes" id="UP001360560"/>
    </source>
</evidence>
<keyword evidence="12" id="KW-1185">Reference proteome</keyword>
<accession>A0AAV5QM68</accession>
<comment type="subcellular location">
    <subcellularLocation>
        <location evidence="1 7">Nucleus</location>
    </subcellularLocation>
</comment>
<dbReference type="PANTHER" id="PTHR14898">
    <property type="entry name" value="ENHANCER OF POLYCOMB"/>
    <property type="match status" value="1"/>
</dbReference>
<comment type="similarity">
    <text evidence="2 7">Belongs to the enhancer of polycomb family.</text>
</comment>
<feature type="region of interest" description="Disordered" evidence="9">
    <location>
        <begin position="385"/>
        <end position="437"/>
    </location>
</feature>
<keyword evidence="3 7" id="KW-0805">Transcription regulation</keyword>
<gene>
    <name evidence="11" type="ORF">DASC09_029570</name>
</gene>
<evidence type="ECO:0000256" key="3">
    <source>
        <dbReference type="ARBA" id="ARBA00023015"/>
    </source>
</evidence>
<evidence type="ECO:0000256" key="2">
    <source>
        <dbReference type="ARBA" id="ARBA00008035"/>
    </source>
</evidence>
<feature type="region of interest" description="Disordered" evidence="9">
    <location>
        <begin position="69"/>
        <end position="96"/>
    </location>
</feature>